<feature type="signal peptide" evidence="2">
    <location>
        <begin position="1"/>
        <end position="22"/>
    </location>
</feature>
<comment type="caution">
    <text evidence="4">The sequence shown here is derived from an EMBL/GenBank/DDBJ whole genome shotgun (WGS) entry which is preliminary data.</text>
</comment>
<keyword evidence="2" id="KW-0732">Signal</keyword>
<keyword evidence="1" id="KW-0378">Hydrolase</keyword>
<dbReference type="OrthoDB" id="433474at2759"/>
<evidence type="ECO:0000313" key="5">
    <source>
        <dbReference type="Proteomes" id="UP000198287"/>
    </source>
</evidence>
<dbReference type="AlphaFoldDB" id="A0A226F4F5"/>
<dbReference type="Proteomes" id="UP000198287">
    <property type="component" value="Unassembled WGS sequence"/>
</dbReference>
<dbReference type="InterPro" id="IPR029058">
    <property type="entry name" value="AB_hydrolase_fold"/>
</dbReference>
<dbReference type="PANTHER" id="PTHR48081:SF33">
    <property type="entry name" value="KYNURENINE FORMAMIDASE"/>
    <property type="match status" value="1"/>
</dbReference>
<dbReference type="SUPFAM" id="SSF53474">
    <property type="entry name" value="alpha/beta-Hydrolases"/>
    <property type="match status" value="1"/>
</dbReference>
<evidence type="ECO:0000256" key="1">
    <source>
        <dbReference type="ARBA" id="ARBA00022801"/>
    </source>
</evidence>
<dbReference type="Pfam" id="PF20434">
    <property type="entry name" value="BD-FAE"/>
    <property type="match status" value="1"/>
</dbReference>
<dbReference type="EMBL" id="LNIX01000001">
    <property type="protein sequence ID" value="OXA64240.1"/>
    <property type="molecule type" value="Genomic_DNA"/>
</dbReference>
<dbReference type="InterPro" id="IPR050300">
    <property type="entry name" value="GDXG_lipolytic_enzyme"/>
</dbReference>
<dbReference type="STRING" id="158441.A0A226F4F5"/>
<reference evidence="4 5" key="1">
    <citation type="submission" date="2015-12" db="EMBL/GenBank/DDBJ databases">
        <title>The genome of Folsomia candida.</title>
        <authorList>
            <person name="Faddeeva A."/>
            <person name="Derks M.F."/>
            <person name="Anvar Y."/>
            <person name="Smit S."/>
            <person name="Van Straalen N."/>
            <person name="Roelofs D."/>
        </authorList>
    </citation>
    <scope>NUCLEOTIDE SEQUENCE [LARGE SCALE GENOMIC DNA]</scope>
    <source>
        <strain evidence="4 5">VU population</strain>
        <tissue evidence="4">Whole body</tissue>
    </source>
</reference>
<sequence length="276" mass="30437">MIMQKIIPLLFVVSLFYLTTDAQVPIPNVPYGDGTDPEQVIDVYLPSLDFGRINKVIILIHGGAWGAGSKAEMAGWVPIFQTLFPDYCVTNMEYRLGTTASPGFPKQLEDIHLAISFLKSTFTTNVTFALFGGSAGAHLSMLYSYLWDSQTKNVKVVVDLVGPADLTDPAYTEDPIVSELFLALVGPCRYAECPDLYNATSPVTYVSADSAPTIGFYGNADPLVPISQVGLLKNKLDAYGVINNFTVYPGGHFDWAWEYTEDMILQMADFFNTHWN</sequence>
<accession>A0A226F4F5</accession>
<gene>
    <name evidence="4" type="ORF">Fcan01_01155</name>
</gene>
<keyword evidence="5" id="KW-1185">Reference proteome</keyword>
<name>A0A226F4F5_FOLCA</name>
<proteinExistence type="predicted"/>
<evidence type="ECO:0000313" key="4">
    <source>
        <dbReference type="EMBL" id="OXA64240.1"/>
    </source>
</evidence>
<feature type="domain" description="BD-FAE-like" evidence="3">
    <location>
        <begin position="41"/>
        <end position="236"/>
    </location>
</feature>
<protein>
    <submittedName>
        <fullName evidence="4">Kynurenine formamidase</fullName>
    </submittedName>
</protein>
<dbReference type="Gene3D" id="3.40.50.1820">
    <property type="entry name" value="alpha/beta hydrolase"/>
    <property type="match status" value="1"/>
</dbReference>
<organism evidence="4 5">
    <name type="scientific">Folsomia candida</name>
    <name type="common">Springtail</name>
    <dbReference type="NCBI Taxonomy" id="158441"/>
    <lineage>
        <taxon>Eukaryota</taxon>
        <taxon>Metazoa</taxon>
        <taxon>Ecdysozoa</taxon>
        <taxon>Arthropoda</taxon>
        <taxon>Hexapoda</taxon>
        <taxon>Collembola</taxon>
        <taxon>Entomobryomorpha</taxon>
        <taxon>Isotomoidea</taxon>
        <taxon>Isotomidae</taxon>
        <taxon>Proisotominae</taxon>
        <taxon>Folsomia</taxon>
    </lineage>
</organism>
<dbReference type="GO" id="GO:0016787">
    <property type="term" value="F:hydrolase activity"/>
    <property type="evidence" value="ECO:0007669"/>
    <property type="project" value="UniProtKB-KW"/>
</dbReference>
<evidence type="ECO:0000256" key="2">
    <source>
        <dbReference type="SAM" id="SignalP"/>
    </source>
</evidence>
<evidence type="ECO:0000259" key="3">
    <source>
        <dbReference type="Pfam" id="PF20434"/>
    </source>
</evidence>
<dbReference type="PANTHER" id="PTHR48081">
    <property type="entry name" value="AB HYDROLASE SUPERFAMILY PROTEIN C4A8.06C"/>
    <property type="match status" value="1"/>
</dbReference>
<dbReference type="InterPro" id="IPR049492">
    <property type="entry name" value="BD-FAE-like_dom"/>
</dbReference>
<feature type="chain" id="PRO_5012736882" evidence="2">
    <location>
        <begin position="23"/>
        <end position="276"/>
    </location>
</feature>